<protein>
    <submittedName>
        <fullName evidence="2">CaiB/BaiF CoA transferase family protein</fullName>
    </submittedName>
</protein>
<keyword evidence="3" id="KW-1185">Reference proteome</keyword>
<accession>A0ABW4QDT7</accession>
<dbReference type="Gene3D" id="3.30.1540.10">
    <property type="entry name" value="formyl-coa transferase, domain 3"/>
    <property type="match status" value="1"/>
</dbReference>
<dbReference type="Proteomes" id="UP001597273">
    <property type="component" value="Unassembled WGS sequence"/>
</dbReference>
<dbReference type="Gene3D" id="3.40.50.10540">
    <property type="entry name" value="Crotonobetainyl-coa:carnitine coa-transferase, domain 1"/>
    <property type="match status" value="1"/>
</dbReference>
<name>A0ABW4QDT7_9BACL</name>
<dbReference type="PANTHER" id="PTHR48207:SF3">
    <property type="entry name" value="SUCCINATE--HYDROXYMETHYLGLUTARATE COA-TRANSFERASE"/>
    <property type="match status" value="1"/>
</dbReference>
<keyword evidence="1 2" id="KW-0808">Transferase</keyword>
<dbReference type="InterPro" id="IPR023606">
    <property type="entry name" value="CoA-Trfase_III_dom_1_sf"/>
</dbReference>
<dbReference type="SUPFAM" id="SSF89796">
    <property type="entry name" value="CoA-transferase family III (CaiB/BaiF)"/>
    <property type="match status" value="1"/>
</dbReference>
<reference evidence="3" key="1">
    <citation type="journal article" date="2019" name="Int. J. Syst. Evol. Microbiol.">
        <title>The Global Catalogue of Microorganisms (GCM) 10K type strain sequencing project: providing services to taxonomists for standard genome sequencing and annotation.</title>
        <authorList>
            <consortium name="The Broad Institute Genomics Platform"/>
            <consortium name="The Broad Institute Genome Sequencing Center for Infectious Disease"/>
            <person name="Wu L."/>
            <person name="Ma J."/>
        </authorList>
    </citation>
    <scope>NUCLEOTIDE SEQUENCE [LARGE SCALE GENOMIC DNA]</scope>
    <source>
        <strain evidence="3">CGMCC 1.15475</strain>
    </source>
</reference>
<evidence type="ECO:0000313" key="3">
    <source>
        <dbReference type="Proteomes" id="UP001597273"/>
    </source>
</evidence>
<dbReference type="PANTHER" id="PTHR48207">
    <property type="entry name" value="SUCCINATE--HYDROXYMETHYLGLUTARATE COA-TRANSFERASE"/>
    <property type="match status" value="1"/>
</dbReference>
<dbReference type="GO" id="GO:0016740">
    <property type="term" value="F:transferase activity"/>
    <property type="evidence" value="ECO:0007669"/>
    <property type="project" value="UniProtKB-KW"/>
</dbReference>
<gene>
    <name evidence="2" type="ORF">ACFSDB_02215</name>
</gene>
<organism evidence="2 3">
    <name type="scientific">Planococcus chinensis</name>
    <dbReference type="NCBI Taxonomy" id="272917"/>
    <lineage>
        <taxon>Bacteria</taxon>
        <taxon>Bacillati</taxon>
        <taxon>Bacillota</taxon>
        <taxon>Bacilli</taxon>
        <taxon>Bacillales</taxon>
        <taxon>Caryophanaceae</taxon>
        <taxon>Planococcus</taxon>
    </lineage>
</organism>
<dbReference type="EMBL" id="JBHUFW010000002">
    <property type="protein sequence ID" value="MFD1861721.1"/>
    <property type="molecule type" value="Genomic_DNA"/>
</dbReference>
<comment type="caution">
    <text evidence="2">The sequence shown here is derived from an EMBL/GenBank/DDBJ whole genome shotgun (WGS) entry which is preliminary data.</text>
</comment>
<evidence type="ECO:0000256" key="1">
    <source>
        <dbReference type="ARBA" id="ARBA00022679"/>
    </source>
</evidence>
<dbReference type="Pfam" id="PF02515">
    <property type="entry name" value="CoA_transf_3"/>
    <property type="match status" value="1"/>
</dbReference>
<dbReference type="InterPro" id="IPR044855">
    <property type="entry name" value="CoA-Trfase_III_dom3_sf"/>
</dbReference>
<dbReference type="RefSeq" id="WP_204891241.1">
    <property type="nucleotide sequence ID" value="NZ_JBHUFW010000002.1"/>
</dbReference>
<dbReference type="InterPro" id="IPR050483">
    <property type="entry name" value="CoA-transferase_III_domain"/>
</dbReference>
<proteinExistence type="predicted"/>
<sequence length="392" mass="43042">MLPLEGITVVSLEQAVAAPFATRQLADLGARVIKVERPGPGDFARGYDETVKGLSSHFVWTNRSKESITLDLKHEESKKVLDKLLSEADVFIHNLAPGAVDRLGFSAAELHERYPQLIICSISGYGTFGPYTNKKAYDLLIQCEAGLVSVTGTEDTPSKAGISIADIAAGMYTYTGVLTAIIQRYKTGKGAIIEVSMLEALAEWMGFPLYYSVYGEAEPKRTGASHATIYPYGPFKAGDEKMVFLGIQNEREWARFCEEVLKDAGLAADVRFDSNSKRVANKEALKAIIEDVFKEMESSDIIDLLEEAKIANARLNTMRELGNHPQLDARNRWAEVDSPAGKLRALIPPVTSDQIETVMNPIPAVGEHTEAILKEFGFDYNQMKPYTEPGGA</sequence>
<evidence type="ECO:0000313" key="2">
    <source>
        <dbReference type="EMBL" id="MFD1861721.1"/>
    </source>
</evidence>
<dbReference type="InterPro" id="IPR003673">
    <property type="entry name" value="CoA-Trfase_fam_III"/>
</dbReference>